<accession>A0A7M5VHA2</accession>
<protein>
    <submittedName>
        <fullName evidence="2">Uncharacterized protein</fullName>
    </submittedName>
</protein>
<dbReference type="AlphaFoldDB" id="A0A7M5VHA2"/>
<organism evidence="2 3">
    <name type="scientific">Clytia hemisphaerica</name>
    <dbReference type="NCBI Taxonomy" id="252671"/>
    <lineage>
        <taxon>Eukaryota</taxon>
        <taxon>Metazoa</taxon>
        <taxon>Cnidaria</taxon>
        <taxon>Hydrozoa</taxon>
        <taxon>Hydroidolina</taxon>
        <taxon>Leptothecata</taxon>
        <taxon>Obeliida</taxon>
        <taxon>Clytiidae</taxon>
        <taxon>Clytia</taxon>
    </lineage>
</organism>
<feature type="transmembrane region" description="Helical" evidence="1">
    <location>
        <begin position="29"/>
        <end position="47"/>
    </location>
</feature>
<keyword evidence="1" id="KW-0472">Membrane</keyword>
<keyword evidence="1" id="KW-1133">Transmembrane helix</keyword>
<keyword evidence="3" id="KW-1185">Reference proteome</keyword>
<dbReference type="Proteomes" id="UP000594262">
    <property type="component" value="Unplaced"/>
</dbReference>
<feature type="transmembrane region" description="Helical" evidence="1">
    <location>
        <begin position="53"/>
        <end position="72"/>
    </location>
</feature>
<evidence type="ECO:0000313" key="3">
    <source>
        <dbReference type="Proteomes" id="UP000594262"/>
    </source>
</evidence>
<proteinExistence type="predicted"/>
<reference evidence="2" key="1">
    <citation type="submission" date="2021-01" db="UniProtKB">
        <authorList>
            <consortium name="EnsemblMetazoa"/>
        </authorList>
    </citation>
    <scope>IDENTIFICATION</scope>
</reference>
<name>A0A7M5VHA2_9CNID</name>
<keyword evidence="1" id="KW-0812">Transmembrane</keyword>
<evidence type="ECO:0000256" key="1">
    <source>
        <dbReference type="SAM" id="Phobius"/>
    </source>
</evidence>
<evidence type="ECO:0000313" key="2">
    <source>
        <dbReference type="EnsemblMetazoa" id="CLYHEMP011979.1"/>
    </source>
</evidence>
<dbReference type="EnsemblMetazoa" id="CLYHEMT011979.1">
    <property type="protein sequence ID" value="CLYHEMP011979.1"/>
    <property type="gene ID" value="CLYHEMG011979"/>
</dbReference>
<sequence length="166" mass="19848">MVFEHHQNLNQYVMEMVKQRAKLRDANEIVDAIMPTIAFATIYISIGPFITSYYFYVLIGSCVLLIISLECWRYFENKYNSKNSETQKMSQSTFYQQRYRRRRSHSLTPSIEGRVTTVVEKERMDYRIKKTVKRRTLSFNKYFTKRSSEFTRKSRVINELVGSTNM</sequence>